<evidence type="ECO:0000259" key="7">
    <source>
        <dbReference type="Pfam" id="PF00884"/>
    </source>
</evidence>
<dbReference type="PANTHER" id="PTHR10342:SF264">
    <property type="entry name" value="MIP05773P-RELATED"/>
    <property type="match status" value="1"/>
</dbReference>
<proteinExistence type="inferred from homology"/>
<evidence type="ECO:0000256" key="5">
    <source>
        <dbReference type="ARBA" id="ARBA00023180"/>
    </source>
</evidence>
<dbReference type="InterPro" id="IPR017850">
    <property type="entry name" value="Alkaline_phosphatase_core_sf"/>
</dbReference>
<dbReference type="InterPro" id="IPR000917">
    <property type="entry name" value="Sulfatase_N"/>
</dbReference>
<accession>A0ABD0T423</accession>
<feature type="chain" id="PRO_5044760725" description="Sulfatase N-terminal domain-containing protein" evidence="6">
    <location>
        <begin position="18"/>
        <end position="605"/>
    </location>
</feature>
<dbReference type="Pfam" id="PF00884">
    <property type="entry name" value="Sulfatase"/>
    <property type="match status" value="1"/>
</dbReference>
<dbReference type="CDD" id="cd16029">
    <property type="entry name" value="4-S"/>
    <property type="match status" value="1"/>
</dbReference>
<dbReference type="GO" id="GO:0046872">
    <property type="term" value="F:metal ion binding"/>
    <property type="evidence" value="ECO:0007669"/>
    <property type="project" value="UniProtKB-KW"/>
</dbReference>
<comment type="caution">
    <text evidence="8">The sequence shown here is derived from an EMBL/GenBank/DDBJ whole genome shotgun (WGS) entry which is preliminary data.</text>
</comment>
<gene>
    <name evidence="8" type="ORF">ABMA28_000948</name>
</gene>
<dbReference type="AlphaFoldDB" id="A0ABD0T423"/>
<organism evidence="8 9">
    <name type="scientific">Loxostege sticticalis</name>
    <name type="common">Beet webworm moth</name>
    <dbReference type="NCBI Taxonomy" id="481309"/>
    <lineage>
        <taxon>Eukaryota</taxon>
        <taxon>Metazoa</taxon>
        <taxon>Ecdysozoa</taxon>
        <taxon>Arthropoda</taxon>
        <taxon>Hexapoda</taxon>
        <taxon>Insecta</taxon>
        <taxon>Pterygota</taxon>
        <taxon>Neoptera</taxon>
        <taxon>Endopterygota</taxon>
        <taxon>Lepidoptera</taxon>
        <taxon>Glossata</taxon>
        <taxon>Ditrysia</taxon>
        <taxon>Pyraloidea</taxon>
        <taxon>Crambidae</taxon>
        <taxon>Pyraustinae</taxon>
        <taxon>Loxostege</taxon>
    </lineage>
</organism>
<evidence type="ECO:0000313" key="8">
    <source>
        <dbReference type="EMBL" id="KAL0832783.1"/>
    </source>
</evidence>
<dbReference type="Gene3D" id="3.40.720.10">
    <property type="entry name" value="Alkaline Phosphatase, subunit A"/>
    <property type="match status" value="1"/>
</dbReference>
<reference evidence="8 9" key="1">
    <citation type="submission" date="2024-06" db="EMBL/GenBank/DDBJ databases">
        <title>A chromosome-level genome assembly of beet webworm, Loxostege sticticalis.</title>
        <authorList>
            <person name="Zhang Y."/>
        </authorList>
    </citation>
    <scope>NUCLEOTIDE SEQUENCE [LARGE SCALE GENOMIC DNA]</scope>
    <source>
        <strain evidence="8">AQ028</strain>
        <tissue evidence="8">Male pupae</tissue>
    </source>
</reference>
<feature type="signal peptide" evidence="6">
    <location>
        <begin position="1"/>
        <end position="17"/>
    </location>
</feature>
<evidence type="ECO:0000256" key="2">
    <source>
        <dbReference type="ARBA" id="ARBA00008779"/>
    </source>
</evidence>
<evidence type="ECO:0000256" key="4">
    <source>
        <dbReference type="ARBA" id="ARBA00022837"/>
    </source>
</evidence>
<keyword evidence="6" id="KW-0732">Signal</keyword>
<evidence type="ECO:0000256" key="3">
    <source>
        <dbReference type="ARBA" id="ARBA00022723"/>
    </source>
</evidence>
<keyword evidence="3" id="KW-0479">Metal-binding</keyword>
<comment type="cofactor">
    <cofactor evidence="1">
        <name>Ca(2+)</name>
        <dbReference type="ChEBI" id="CHEBI:29108"/>
    </cofactor>
</comment>
<dbReference type="Proteomes" id="UP001549921">
    <property type="component" value="Unassembled WGS sequence"/>
</dbReference>
<evidence type="ECO:0000313" key="9">
    <source>
        <dbReference type="Proteomes" id="UP001549921"/>
    </source>
</evidence>
<name>A0ABD0T423_LOXSC</name>
<dbReference type="InterPro" id="IPR047115">
    <property type="entry name" value="ARSB"/>
</dbReference>
<dbReference type="GO" id="GO:0008484">
    <property type="term" value="F:sulfuric ester hydrolase activity"/>
    <property type="evidence" value="ECO:0007669"/>
    <property type="project" value="UniProtKB-ARBA"/>
</dbReference>
<keyword evidence="4" id="KW-0106">Calcium</keyword>
<dbReference type="PANTHER" id="PTHR10342">
    <property type="entry name" value="ARYLSULFATASE"/>
    <property type="match status" value="1"/>
</dbReference>
<dbReference type="EMBL" id="JBEDNZ010000010">
    <property type="protein sequence ID" value="KAL0832783.1"/>
    <property type="molecule type" value="Genomic_DNA"/>
</dbReference>
<dbReference type="SUPFAM" id="SSF53649">
    <property type="entry name" value="Alkaline phosphatase-like"/>
    <property type="match status" value="1"/>
</dbReference>
<sequence length="605" mass="67725">MAAQIIIKMLFFLNCFSLPLIIASAEIYKPHIVFIVADDLGWDDVSFHGSDQLLTPNIDTLMYHGVCLNQYYTDAEGTPSRSAMFTGKYAMRLGAQGISIKASEDRGIPPTERLLPDYLRELGYSTNLVGKWGIGKSRPHYLPSNRGFDTFYGFLGDAVDYFTYNAIDKSNAATFYGLDFFDDMEPVENENRHLTTILTEKAVKVIRQHNASTPLYLHLSHAAPHIGGALADLQPPLDSLKDNEYIAHPLRRLFAGLVTSMDKSVGNVVAALAERDMLQNTLIIFVSDNGAPTVGASKNYGSNFPFRGVKSTPWEGAVRSVAVAWHASIPPRIHKGLFHVTDWLPTLVSAAGGRVKDKIDGVNQWDIILNKDEIPQRNDILISIDELRGWAALRDGDMKIIVGDFGQNYNGHYGLNLKQVKHNTPFYEDVLLDSEIGHVFKETLGLFLDINLAYVKRSDINLTQLYEGSYKDICTPTKAKGCLFNISADPFEVRDLWNSSPEIVKHLSLRLRSFWADLQPRSQPISDLRANPAKRGYVWLPWLDNNAQSVVQAPPLPAFPLKVTSDEVQHLVNLNIDDFRTKVNKYISIMGESIRLSVESLFSLH</sequence>
<evidence type="ECO:0000256" key="1">
    <source>
        <dbReference type="ARBA" id="ARBA00001913"/>
    </source>
</evidence>
<keyword evidence="5" id="KW-0325">Glycoprotein</keyword>
<feature type="domain" description="Sulfatase N-terminal" evidence="7">
    <location>
        <begin position="30"/>
        <end position="352"/>
    </location>
</feature>
<comment type="similarity">
    <text evidence="2">Belongs to the sulfatase family.</text>
</comment>
<evidence type="ECO:0000256" key="6">
    <source>
        <dbReference type="SAM" id="SignalP"/>
    </source>
</evidence>
<protein>
    <recommendedName>
        <fullName evidence="7">Sulfatase N-terminal domain-containing protein</fullName>
    </recommendedName>
</protein>
<dbReference type="Gene3D" id="3.30.1120.10">
    <property type="match status" value="2"/>
</dbReference>